<dbReference type="AlphaFoldDB" id="A0A382XBJ7"/>
<feature type="non-terminal residue" evidence="1">
    <location>
        <position position="235"/>
    </location>
</feature>
<proteinExistence type="predicted"/>
<sequence length="235" mass="25753">MNYYKLILIILSISVSIFGQKDKFSSFSDGAHIIAGETVTNAEYERFKESLDDHHFGYSRIVRSTNRDAEFDIHINFDELETSCYWGGSVYPGELYQNIGVVFSNNGAVIDECGSFHVTGHSSPKFLGFNESSGYAAPQTISFSNPVSVVQINVGSRYEGQFTMTAYDAGGSPLNTSTVANSSALVPIFVHSPNSISSVIIEQNGGGYYVMDDLKVRTMDLSGTFQGDYYSAHTD</sequence>
<protein>
    <submittedName>
        <fullName evidence="1">Uncharacterized protein</fullName>
    </submittedName>
</protein>
<gene>
    <name evidence="1" type="ORF">METZ01_LOCUS421401</name>
</gene>
<dbReference type="EMBL" id="UINC01166539">
    <property type="protein sequence ID" value="SVD68547.1"/>
    <property type="molecule type" value="Genomic_DNA"/>
</dbReference>
<organism evidence="1">
    <name type="scientific">marine metagenome</name>
    <dbReference type="NCBI Taxonomy" id="408172"/>
    <lineage>
        <taxon>unclassified sequences</taxon>
        <taxon>metagenomes</taxon>
        <taxon>ecological metagenomes</taxon>
    </lineage>
</organism>
<accession>A0A382XBJ7</accession>
<evidence type="ECO:0000313" key="1">
    <source>
        <dbReference type="EMBL" id="SVD68547.1"/>
    </source>
</evidence>
<reference evidence="1" key="1">
    <citation type="submission" date="2018-05" db="EMBL/GenBank/DDBJ databases">
        <authorList>
            <person name="Lanie J.A."/>
            <person name="Ng W.-L."/>
            <person name="Kazmierczak K.M."/>
            <person name="Andrzejewski T.M."/>
            <person name="Davidsen T.M."/>
            <person name="Wayne K.J."/>
            <person name="Tettelin H."/>
            <person name="Glass J.I."/>
            <person name="Rusch D."/>
            <person name="Podicherti R."/>
            <person name="Tsui H.-C.T."/>
            <person name="Winkler M.E."/>
        </authorList>
    </citation>
    <scope>NUCLEOTIDE SEQUENCE</scope>
</reference>
<name>A0A382XBJ7_9ZZZZ</name>